<reference evidence="1" key="1">
    <citation type="journal article" date="2022" name="bioRxiv">
        <title>Population genetic analysis of Ophidiomyces ophidiicola, the causative agent of snake fungal disease, indicates recent introductions to the USA.</title>
        <authorList>
            <person name="Ladner J.T."/>
            <person name="Palmer J.M."/>
            <person name="Ettinger C.L."/>
            <person name="Stajich J.E."/>
            <person name="Farrell T.M."/>
            <person name="Glorioso B.M."/>
            <person name="Lawson B."/>
            <person name="Price S.J."/>
            <person name="Stengle A.G."/>
            <person name="Grear D.A."/>
            <person name="Lorch J.M."/>
        </authorList>
    </citation>
    <scope>NUCLEOTIDE SEQUENCE</scope>
    <source>
        <strain evidence="1">NWHC 24266-5</strain>
    </source>
</reference>
<dbReference type="EMBL" id="JALBCA010000220">
    <property type="protein sequence ID" value="KAI2381260.1"/>
    <property type="molecule type" value="Genomic_DNA"/>
</dbReference>
<comment type="caution">
    <text evidence="1">The sequence shown here is derived from an EMBL/GenBank/DDBJ whole genome shotgun (WGS) entry which is preliminary data.</text>
</comment>
<organism evidence="1">
    <name type="scientific">Ophidiomyces ophidiicola</name>
    <dbReference type="NCBI Taxonomy" id="1387563"/>
    <lineage>
        <taxon>Eukaryota</taxon>
        <taxon>Fungi</taxon>
        <taxon>Dikarya</taxon>
        <taxon>Ascomycota</taxon>
        <taxon>Pezizomycotina</taxon>
        <taxon>Eurotiomycetes</taxon>
        <taxon>Eurotiomycetidae</taxon>
        <taxon>Onygenales</taxon>
        <taxon>Onygenaceae</taxon>
        <taxon>Ophidiomyces</taxon>
    </lineage>
</organism>
<gene>
    <name evidence="1" type="ORF">LOY88_006790</name>
</gene>
<sequence length="387" mass="43887">MAGRPKRRRLNPDGFLTQHTELMKVDKASWKGFCEIESEPALFNVMLEEFGVNGVKVQEVVSLDDEMLQSLNKPMYGLIFLFQWREDDPIKQEQSCPNTLWFANQTVNYACASVALLNIVNNVTEVDLGEHLRAFKDFTMGFTPALRGDAISNFEFIKETHNSFARGMDILSIDLQLKNDTTSKKSRIGKRNQIYDESAAGFHFIAFVPVNGKYVGGDWLDLAKPEIQSRMAEYEEDQIEFSILSLARDPIFGLVHQLAVNVKSLAAVEDQLRDRHSIHNIEPCDGATVTGPDSSFNLTAHILDGARVSEDDIDSYKSASKDILLDFRKVLLDVQREIRLSIKEEQQTRDADQGYARKRRHDYGPAVYKWVQILASKGLVECLAEEM</sequence>
<protein>
    <submittedName>
        <fullName evidence="1">Uncharacterized protein</fullName>
    </submittedName>
</protein>
<evidence type="ECO:0000313" key="1">
    <source>
        <dbReference type="EMBL" id="KAI2381260.1"/>
    </source>
</evidence>
<proteinExistence type="predicted"/>
<name>A0ACB8UMV8_9EURO</name>
<accession>A0ACB8UMV8</accession>